<feature type="DNA-binding region" description="H-T-H motif" evidence="2">
    <location>
        <begin position="18"/>
        <end position="37"/>
    </location>
</feature>
<dbReference type="SUPFAM" id="SSF46689">
    <property type="entry name" value="Homeodomain-like"/>
    <property type="match status" value="1"/>
</dbReference>
<dbReference type="PANTHER" id="PTHR30055">
    <property type="entry name" value="HTH-TYPE TRANSCRIPTIONAL REGULATOR RUTR"/>
    <property type="match status" value="1"/>
</dbReference>
<proteinExistence type="predicted"/>
<evidence type="ECO:0000313" key="4">
    <source>
        <dbReference type="EMBL" id="PSN08561.1"/>
    </source>
</evidence>
<dbReference type="Pfam" id="PF00440">
    <property type="entry name" value="TetR_N"/>
    <property type="match status" value="1"/>
</dbReference>
<dbReference type="PANTHER" id="PTHR30055:SF223">
    <property type="entry name" value="HTH-TYPE TRANSCRIPTIONAL REGULATOR UIDR"/>
    <property type="match status" value="1"/>
</dbReference>
<dbReference type="GO" id="GO:0003700">
    <property type="term" value="F:DNA-binding transcription factor activity"/>
    <property type="evidence" value="ECO:0007669"/>
    <property type="project" value="TreeGrafter"/>
</dbReference>
<organism evidence="4 5">
    <name type="scientific">Siccibacter turicensis</name>
    <dbReference type="NCBI Taxonomy" id="357233"/>
    <lineage>
        <taxon>Bacteria</taxon>
        <taxon>Pseudomonadati</taxon>
        <taxon>Pseudomonadota</taxon>
        <taxon>Gammaproteobacteria</taxon>
        <taxon>Enterobacterales</taxon>
        <taxon>Enterobacteriaceae</taxon>
        <taxon>Siccibacter</taxon>
    </lineage>
</organism>
<dbReference type="PRINTS" id="PR00455">
    <property type="entry name" value="HTHTETR"/>
</dbReference>
<protein>
    <submittedName>
        <fullName evidence="4">TetR family transcriptional regulator</fullName>
    </submittedName>
</protein>
<dbReference type="Gene3D" id="1.10.357.10">
    <property type="entry name" value="Tetracycline Repressor, domain 2"/>
    <property type="match status" value="1"/>
</dbReference>
<dbReference type="Proteomes" id="UP000240212">
    <property type="component" value="Unassembled WGS sequence"/>
</dbReference>
<keyword evidence="1 2" id="KW-0238">DNA-binding</keyword>
<dbReference type="STRING" id="1388748.GCA_000463155_03133"/>
<dbReference type="InterPro" id="IPR001647">
    <property type="entry name" value="HTH_TetR"/>
</dbReference>
<dbReference type="PROSITE" id="PS50977">
    <property type="entry name" value="HTH_TETR_2"/>
    <property type="match status" value="1"/>
</dbReference>
<dbReference type="AlphaFoldDB" id="A0A2P8VLW8"/>
<dbReference type="InterPro" id="IPR009057">
    <property type="entry name" value="Homeodomain-like_sf"/>
</dbReference>
<dbReference type="InterPro" id="IPR050109">
    <property type="entry name" value="HTH-type_TetR-like_transc_reg"/>
</dbReference>
<reference evidence="4 5" key="1">
    <citation type="submission" date="2018-03" db="EMBL/GenBank/DDBJ databases">
        <title>Draft genome sequence of the first documented clinical Siccibacter turicensis isolate in Austria.</title>
        <authorList>
            <person name="Lepuschitz S."/>
            <person name="Pekard-Amenitsch S."/>
            <person name="Haunold R."/>
            <person name="Schill S."/>
            <person name="Mach R."/>
            <person name="Allerberger F."/>
            <person name="Ruppitsch W."/>
            <person name="Forsythe S.J."/>
        </authorList>
    </citation>
    <scope>NUCLEOTIDE SEQUENCE [LARGE SCALE GENOMIC DNA]</scope>
    <source>
        <strain evidence="4 5">6100069499-17</strain>
    </source>
</reference>
<accession>A0A2P8VLW8</accession>
<evidence type="ECO:0000313" key="5">
    <source>
        <dbReference type="Proteomes" id="UP000240212"/>
    </source>
</evidence>
<dbReference type="GO" id="GO:0000976">
    <property type="term" value="F:transcription cis-regulatory region binding"/>
    <property type="evidence" value="ECO:0007669"/>
    <property type="project" value="TreeGrafter"/>
</dbReference>
<keyword evidence="5" id="KW-1185">Reference proteome</keyword>
<name>A0A2P8VLW8_9ENTR</name>
<comment type="caution">
    <text evidence="4">The sequence shown here is derived from an EMBL/GenBank/DDBJ whole genome shotgun (WGS) entry which is preliminary data.</text>
</comment>
<sequence length="178" mass="18680">MLDIALTIIREEGADRLTLGYLAAQAGVSKPIAYEHFGTRAGLLIAMYRALDQRQSAVLRDALNKTPPGLRGAADVLAGAWMHCSADGSGEWHAIGAALAGSEEMIGVHKELIGEYVRLFAATLAPYSTLAEEELHRRCVGLIGAGEALSVLMLDGQCSEQDAAQTFSALIQSGVGAG</sequence>
<evidence type="ECO:0000256" key="2">
    <source>
        <dbReference type="PROSITE-ProRule" id="PRU00335"/>
    </source>
</evidence>
<dbReference type="OrthoDB" id="70491at2"/>
<evidence type="ECO:0000256" key="1">
    <source>
        <dbReference type="ARBA" id="ARBA00023125"/>
    </source>
</evidence>
<dbReference type="EMBL" id="PYEP01000002">
    <property type="protein sequence ID" value="PSN08561.1"/>
    <property type="molecule type" value="Genomic_DNA"/>
</dbReference>
<feature type="domain" description="HTH tetR-type" evidence="3">
    <location>
        <begin position="1"/>
        <end position="55"/>
    </location>
</feature>
<gene>
    <name evidence="4" type="ORF">C7G83_04125</name>
</gene>
<evidence type="ECO:0000259" key="3">
    <source>
        <dbReference type="PROSITE" id="PS50977"/>
    </source>
</evidence>